<feature type="region of interest" description="Disordered" evidence="1">
    <location>
        <begin position="146"/>
        <end position="190"/>
    </location>
</feature>
<proteinExistence type="predicted"/>
<dbReference type="Pfam" id="PF05641">
    <property type="entry name" value="Agenet"/>
    <property type="match status" value="1"/>
</dbReference>
<evidence type="ECO:0000313" key="4">
    <source>
        <dbReference type="Proteomes" id="UP000327013"/>
    </source>
</evidence>
<feature type="domain" description="Agenet" evidence="2">
    <location>
        <begin position="2"/>
        <end position="67"/>
    </location>
</feature>
<feature type="compositionally biased region" description="Low complexity" evidence="1">
    <location>
        <begin position="167"/>
        <end position="176"/>
    </location>
</feature>
<feature type="domain" description="Agenet" evidence="2">
    <location>
        <begin position="70"/>
        <end position="127"/>
    </location>
</feature>
<evidence type="ECO:0000313" key="3">
    <source>
        <dbReference type="EMBL" id="KAE8055135.1"/>
    </source>
</evidence>
<dbReference type="OrthoDB" id="663550at2759"/>
<dbReference type="Proteomes" id="UP000327013">
    <property type="component" value="Chromosome 5"/>
</dbReference>
<dbReference type="AlphaFoldDB" id="A0A5N6R4T4"/>
<evidence type="ECO:0000256" key="1">
    <source>
        <dbReference type="SAM" id="MobiDB-lite"/>
    </source>
</evidence>
<dbReference type="InterPro" id="IPR008395">
    <property type="entry name" value="Agenet-like_dom"/>
</dbReference>
<accession>A0A5N6R4T4</accession>
<reference evidence="3 4" key="1">
    <citation type="submission" date="2019-06" db="EMBL/GenBank/DDBJ databases">
        <title>A chromosomal-level reference genome of Carpinus fangiana (Coryloideae, Betulaceae).</title>
        <authorList>
            <person name="Yang X."/>
            <person name="Wang Z."/>
            <person name="Zhang L."/>
            <person name="Hao G."/>
            <person name="Liu J."/>
            <person name="Yang Y."/>
        </authorList>
    </citation>
    <scope>NUCLEOTIDE SEQUENCE [LARGE SCALE GENOMIC DNA]</scope>
    <source>
        <strain evidence="3">Cfa_2016G</strain>
        <tissue evidence="3">Leaf</tissue>
    </source>
</reference>
<dbReference type="SMART" id="SM00743">
    <property type="entry name" value="Agenet"/>
    <property type="match status" value="2"/>
</dbReference>
<feature type="compositionally biased region" description="Basic and acidic residues" evidence="1">
    <location>
        <begin position="180"/>
        <end position="190"/>
    </location>
</feature>
<name>A0A5N6R4T4_9ROSI</name>
<organism evidence="3 4">
    <name type="scientific">Carpinus fangiana</name>
    <dbReference type="NCBI Taxonomy" id="176857"/>
    <lineage>
        <taxon>Eukaryota</taxon>
        <taxon>Viridiplantae</taxon>
        <taxon>Streptophyta</taxon>
        <taxon>Embryophyta</taxon>
        <taxon>Tracheophyta</taxon>
        <taxon>Spermatophyta</taxon>
        <taxon>Magnoliopsida</taxon>
        <taxon>eudicotyledons</taxon>
        <taxon>Gunneridae</taxon>
        <taxon>Pentapetalae</taxon>
        <taxon>rosids</taxon>
        <taxon>fabids</taxon>
        <taxon>Fagales</taxon>
        <taxon>Betulaceae</taxon>
        <taxon>Carpinus</taxon>
    </lineage>
</organism>
<evidence type="ECO:0000259" key="2">
    <source>
        <dbReference type="SMART" id="SM00743"/>
    </source>
</evidence>
<gene>
    <name evidence="3" type="ORF">FH972_011996</name>
</gene>
<dbReference type="PANTHER" id="PTHR31917:SF5">
    <property type="entry name" value="OS02G0204500 PROTEIN"/>
    <property type="match status" value="1"/>
</dbReference>
<sequence length="190" mass="20925">MLRLTRGTEVEVLSKKAVDCVLGAWVGAEVISTSLHTCTVRYGGGRDGIVEETVLRTAVRPLPPPLEGATNFTPGDFVECCHSFTWRTAKILKAVSDNIFLVQLHGDLNVGYVVHKSVLRVRQRWTSNRWYVLGKKSAFMCECAKENNPSPMKKDIGLDDDEDSESSSESSDGSSSIGEAGHESDDRSRY</sequence>
<keyword evidence="4" id="KW-1185">Reference proteome</keyword>
<dbReference type="InterPro" id="IPR014002">
    <property type="entry name" value="Agenet_dom_plant"/>
</dbReference>
<dbReference type="EMBL" id="CM017325">
    <property type="protein sequence ID" value="KAE8055135.1"/>
    <property type="molecule type" value="Genomic_DNA"/>
</dbReference>
<protein>
    <recommendedName>
        <fullName evidence="2">Agenet domain-containing protein</fullName>
    </recommendedName>
</protein>
<dbReference type="PANTHER" id="PTHR31917">
    <property type="entry name" value="AGENET DOMAIN-CONTAINING PROTEIN-RELATED"/>
    <property type="match status" value="1"/>
</dbReference>